<dbReference type="SUPFAM" id="SSF47413">
    <property type="entry name" value="lambda repressor-like DNA-binding domains"/>
    <property type="match status" value="1"/>
</dbReference>
<dbReference type="InterPro" id="IPR000843">
    <property type="entry name" value="HTH_LacI"/>
</dbReference>
<proteinExistence type="predicted"/>
<comment type="caution">
    <text evidence="7">The sequence shown here is derived from an EMBL/GenBank/DDBJ whole genome shotgun (WGS) entry which is preliminary data.</text>
</comment>
<keyword evidence="4" id="KW-0804">Transcription</keyword>
<dbReference type="CDD" id="cd01392">
    <property type="entry name" value="HTH_LacI"/>
    <property type="match status" value="1"/>
</dbReference>
<dbReference type="CDD" id="cd06291">
    <property type="entry name" value="PBP1_Qymf-like"/>
    <property type="match status" value="1"/>
</dbReference>
<dbReference type="InterPro" id="IPR010982">
    <property type="entry name" value="Lambda_DNA-bd_dom_sf"/>
</dbReference>
<accession>A0A8J6LRY5</accession>
<dbReference type="PRINTS" id="PR00036">
    <property type="entry name" value="HTHLACI"/>
</dbReference>
<dbReference type="GO" id="GO:0003700">
    <property type="term" value="F:DNA-binding transcription factor activity"/>
    <property type="evidence" value="ECO:0007669"/>
    <property type="project" value="TreeGrafter"/>
</dbReference>
<dbReference type="Gene3D" id="3.40.50.2300">
    <property type="match status" value="2"/>
</dbReference>
<name>A0A8J6LRY5_9FIRM</name>
<dbReference type="Proteomes" id="UP000657177">
    <property type="component" value="Unassembled WGS sequence"/>
</dbReference>
<dbReference type="InterPro" id="IPR046335">
    <property type="entry name" value="LacI/GalR-like_sensor"/>
</dbReference>
<keyword evidence="1" id="KW-0678">Repressor</keyword>
<dbReference type="RefSeq" id="WP_181339116.1">
    <property type="nucleotide sequence ID" value="NZ_JAAKDE010000006.1"/>
</dbReference>
<gene>
    <name evidence="7" type="ORF">G5B42_03785</name>
</gene>
<evidence type="ECO:0000259" key="6">
    <source>
        <dbReference type="PROSITE" id="PS50943"/>
    </source>
</evidence>
<dbReference type="GO" id="GO:0000976">
    <property type="term" value="F:transcription cis-regulatory region binding"/>
    <property type="evidence" value="ECO:0007669"/>
    <property type="project" value="TreeGrafter"/>
</dbReference>
<evidence type="ECO:0000259" key="5">
    <source>
        <dbReference type="PROSITE" id="PS50932"/>
    </source>
</evidence>
<evidence type="ECO:0000256" key="4">
    <source>
        <dbReference type="ARBA" id="ARBA00023163"/>
    </source>
</evidence>
<evidence type="ECO:0000256" key="1">
    <source>
        <dbReference type="ARBA" id="ARBA00022491"/>
    </source>
</evidence>
<reference evidence="7" key="1">
    <citation type="submission" date="2020-06" db="EMBL/GenBank/DDBJ databases">
        <title>Novel chitinolytic bacterium.</title>
        <authorList>
            <person name="Ungkulpasvich U."/>
            <person name="Kosugi A."/>
            <person name="Uke A."/>
        </authorList>
    </citation>
    <scope>NUCLEOTIDE SEQUENCE</scope>
    <source>
        <strain evidence="7">UUS1-1</strain>
    </source>
</reference>
<dbReference type="PROSITE" id="PS50932">
    <property type="entry name" value="HTH_LACI_2"/>
    <property type="match status" value="1"/>
</dbReference>
<dbReference type="PANTHER" id="PTHR30146">
    <property type="entry name" value="LACI-RELATED TRANSCRIPTIONAL REPRESSOR"/>
    <property type="match status" value="1"/>
</dbReference>
<evidence type="ECO:0000256" key="2">
    <source>
        <dbReference type="ARBA" id="ARBA00023015"/>
    </source>
</evidence>
<dbReference type="InterPro" id="IPR001387">
    <property type="entry name" value="Cro/C1-type_HTH"/>
</dbReference>
<protein>
    <submittedName>
        <fullName evidence="7">LacI family DNA-binding transcriptional regulator</fullName>
    </submittedName>
</protein>
<dbReference type="InterPro" id="IPR028082">
    <property type="entry name" value="Peripla_BP_I"/>
</dbReference>
<evidence type="ECO:0000256" key="3">
    <source>
        <dbReference type="ARBA" id="ARBA00023125"/>
    </source>
</evidence>
<dbReference type="Pfam" id="PF00356">
    <property type="entry name" value="LacI"/>
    <property type="match status" value="1"/>
</dbReference>
<dbReference type="Gene3D" id="1.10.260.40">
    <property type="entry name" value="lambda repressor-like DNA-binding domains"/>
    <property type="match status" value="1"/>
</dbReference>
<dbReference type="Pfam" id="PF13377">
    <property type="entry name" value="Peripla_BP_3"/>
    <property type="match status" value="1"/>
</dbReference>
<feature type="domain" description="HTH cro/C1-type" evidence="6">
    <location>
        <begin position="3"/>
        <end position="50"/>
    </location>
</feature>
<dbReference type="EMBL" id="JAAKDE010000006">
    <property type="protein sequence ID" value="MBA2132662.1"/>
    <property type="molecule type" value="Genomic_DNA"/>
</dbReference>
<organism evidence="7 8">
    <name type="scientific">Capillibacterium thermochitinicola</name>
    <dbReference type="NCBI Taxonomy" id="2699427"/>
    <lineage>
        <taxon>Bacteria</taxon>
        <taxon>Bacillati</taxon>
        <taxon>Bacillota</taxon>
        <taxon>Capillibacterium</taxon>
    </lineage>
</organism>
<sequence length="325" mass="36689">MPTIKDVAEKAGVTVTTVSRVLNNRGYISEATRKKVYKAMEELNYQPNELARSLFRGKSQLLGLIIPTVAHPFFAELAASIEAYAHAKGYKVLLCNSQLNREKEKEYIEMLKRHQVAGIIMASHTMEVDEFAKVKLPLVTFDRRIGANIPYVSSDNYQGGQLATNLLIDKGCRKIAHVCGNLSLNMLANKRNEAFVDTARERGVEYYTIQTEINVFETKQYELLIRDLFNEHPDLDGIFANSDLMAVSAIKVCSLLKKRIPHDVRIVGYDDTNIASLVLPQITSIRQPIEQMSALAIDLLIRQMNKEQISVDNILPVILHERETT</sequence>
<dbReference type="PROSITE" id="PS50943">
    <property type="entry name" value="HTH_CROC1"/>
    <property type="match status" value="1"/>
</dbReference>
<dbReference type="FunFam" id="1.10.260.40:FF:000002">
    <property type="entry name" value="HTH-type transcriptional repressor PurR"/>
    <property type="match status" value="1"/>
</dbReference>
<evidence type="ECO:0000313" key="8">
    <source>
        <dbReference type="Proteomes" id="UP000657177"/>
    </source>
</evidence>
<dbReference type="SUPFAM" id="SSF53822">
    <property type="entry name" value="Periplasmic binding protein-like I"/>
    <property type="match status" value="1"/>
</dbReference>
<keyword evidence="8" id="KW-1185">Reference proteome</keyword>
<dbReference type="AlphaFoldDB" id="A0A8J6LRY5"/>
<keyword evidence="3 7" id="KW-0238">DNA-binding</keyword>
<dbReference type="SMART" id="SM00354">
    <property type="entry name" value="HTH_LACI"/>
    <property type="match status" value="1"/>
</dbReference>
<dbReference type="PROSITE" id="PS00356">
    <property type="entry name" value="HTH_LACI_1"/>
    <property type="match status" value="1"/>
</dbReference>
<evidence type="ECO:0000313" key="7">
    <source>
        <dbReference type="EMBL" id="MBA2132662.1"/>
    </source>
</evidence>
<dbReference type="PANTHER" id="PTHR30146:SF95">
    <property type="entry name" value="RIBOSE OPERON REPRESSOR"/>
    <property type="match status" value="1"/>
</dbReference>
<keyword evidence="2" id="KW-0805">Transcription regulation</keyword>
<feature type="domain" description="HTH lacI-type" evidence="5">
    <location>
        <begin position="2"/>
        <end position="56"/>
    </location>
</feature>